<organism evidence="1 2">
    <name type="scientific">Acidithiobacillus montserratensis</name>
    <dbReference type="NCBI Taxonomy" id="2729135"/>
    <lineage>
        <taxon>Bacteria</taxon>
        <taxon>Pseudomonadati</taxon>
        <taxon>Pseudomonadota</taxon>
        <taxon>Acidithiobacillia</taxon>
        <taxon>Acidithiobacillales</taxon>
        <taxon>Acidithiobacillaceae</taxon>
        <taxon>Acidithiobacillus</taxon>
    </lineage>
</organism>
<gene>
    <name evidence="1" type="ORF">HHS34_006985</name>
</gene>
<keyword evidence="2" id="KW-1185">Reference proteome</keyword>
<dbReference type="Proteomes" id="UP001195965">
    <property type="component" value="Chromosome"/>
</dbReference>
<dbReference type="EMBL" id="CP127526">
    <property type="protein sequence ID" value="XRI74933.1"/>
    <property type="molecule type" value="Genomic_DNA"/>
</dbReference>
<sequence length="82" mass="9961">MDETVKSFKKIKRLWPFTFIKYVIIIFIIIITVLLAGDNIVAYLIIRLAVIPFILLIYLGYYAFKKLFKEWRLWQVWKQHPV</sequence>
<protein>
    <submittedName>
        <fullName evidence="1">Uncharacterized protein</fullName>
    </submittedName>
</protein>
<proteinExistence type="predicted"/>
<name>A0ACD5HLY1_9PROT</name>
<evidence type="ECO:0000313" key="1">
    <source>
        <dbReference type="EMBL" id="XRI74933.1"/>
    </source>
</evidence>
<accession>A0ACD5HLY1</accession>
<evidence type="ECO:0000313" key="2">
    <source>
        <dbReference type="Proteomes" id="UP001195965"/>
    </source>
</evidence>
<reference evidence="1 2" key="1">
    <citation type="journal article" date="2021" name="ISME J.">
        <title>Genomic evolution of the class Acidithiobacillia: deep-branching Proteobacteria living in extreme acidic conditions.</title>
        <authorList>
            <person name="Moya-Beltran A."/>
            <person name="Beard S."/>
            <person name="Rojas-Villalobos C."/>
            <person name="Issotta F."/>
            <person name="Gallardo Y."/>
            <person name="Ulloa R."/>
            <person name="Giaveno A."/>
            <person name="Degli Esposti M."/>
            <person name="Johnson D.B."/>
            <person name="Quatrini R."/>
        </authorList>
    </citation>
    <scope>NUCLEOTIDE SEQUENCE [LARGE SCALE GENOMIC DNA]</scope>
    <source>
        <strain evidence="1 2">GG1-14</strain>
    </source>
</reference>